<gene>
    <name evidence="3" type="ORF">BGZ80_002372</name>
</gene>
<dbReference type="Proteomes" id="UP000703661">
    <property type="component" value="Unassembled WGS sequence"/>
</dbReference>
<dbReference type="GO" id="GO:0005743">
    <property type="term" value="C:mitochondrial inner membrane"/>
    <property type="evidence" value="ECO:0007669"/>
    <property type="project" value="TreeGrafter"/>
</dbReference>
<protein>
    <recommendedName>
        <fullName evidence="5">Mitochondrial K+-H+ exchange-related-domain-containing protein</fullName>
    </recommendedName>
</protein>
<feature type="compositionally biased region" description="Polar residues" evidence="1">
    <location>
        <begin position="214"/>
        <end position="225"/>
    </location>
</feature>
<dbReference type="InterPro" id="IPR018786">
    <property type="entry name" value="Mit_KHE1"/>
</dbReference>
<keyword evidence="2" id="KW-0812">Transmembrane</keyword>
<dbReference type="GO" id="GO:0006813">
    <property type="term" value="P:potassium ion transport"/>
    <property type="evidence" value="ECO:0007669"/>
    <property type="project" value="TreeGrafter"/>
</dbReference>
<keyword evidence="2" id="KW-0472">Membrane</keyword>
<dbReference type="PANTHER" id="PTHR28062">
    <property type="entry name" value="K+-H+ EXCHANGE-LIKE PROTEIN"/>
    <property type="match status" value="1"/>
</dbReference>
<comment type="caution">
    <text evidence="3">The sequence shown here is derived from an EMBL/GenBank/DDBJ whole genome shotgun (WGS) entry which is preliminary data.</text>
</comment>
<evidence type="ECO:0000256" key="1">
    <source>
        <dbReference type="SAM" id="MobiDB-lite"/>
    </source>
</evidence>
<evidence type="ECO:0000313" key="4">
    <source>
        <dbReference type="Proteomes" id="UP000703661"/>
    </source>
</evidence>
<evidence type="ECO:0000313" key="3">
    <source>
        <dbReference type="EMBL" id="KAG0009461.1"/>
    </source>
</evidence>
<dbReference type="GO" id="GO:1902600">
    <property type="term" value="P:proton transmembrane transport"/>
    <property type="evidence" value="ECO:0007669"/>
    <property type="project" value="TreeGrafter"/>
</dbReference>
<sequence length="320" mass="36467">MSRTAKVLHCHSTIPPNSTSYINRATNWAGRKWEELSKAKPDSMKIKLYTAGTTMMEKLDHQETFLKEVPGKRDVTITKMVPFVYPSSLKETQVQTDMKALLEQKIPYHRKYMIYSALWVPVTSLFIIVPLVPNIPLFYNTFRLWSHWKAYNGAKHLDSLMKDGGVVFQPSDVLNLGLDHDPEFAVFFTGSNQLSKRRRPRKKYDQQDPKSPIITESSGEDTPTLLNGVHNGVATGNTEIQKPAHHSTTVRDDDPLSMTDHVVMEGFITDKEVELICETFKQAPSMSREIKRARRQEAEKFIKEKIAAGPTDKDKETSSK</sequence>
<feature type="region of interest" description="Disordered" evidence="1">
    <location>
        <begin position="301"/>
        <end position="320"/>
    </location>
</feature>
<evidence type="ECO:0008006" key="5">
    <source>
        <dbReference type="Google" id="ProtNLM"/>
    </source>
</evidence>
<proteinExistence type="predicted"/>
<evidence type="ECO:0000256" key="2">
    <source>
        <dbReference type="SAM" id="Phobius"/>
    </source>
</evidence>
<name>A0A9P6SXD1_9FUNG</name>
<keyword evidence="4" id="KW-1185">Reference proteome</keyword>
<feature type="transmembrane region" description="Helical" evidence="2">
    <location>
        <begin position="112"/>
        <end position="132"/>
    </location>
</feature>
<dbReference type="Pfam" id="PF10173">
    <property type="entry name" value="Mit_KHE1"/>
    <property type="match status" value="1"/>
</dbReference>
<dbReference type="AlphaFoldDB" id="A0A9P6SXD1"/>
<reference evidence="3" key="1">
    <citation type="journal article" date="2020" name="Fungal Divers.">
        <title>Resolving the Mortierellaceae phylogeny through synthesis of multi-gene phylogenetics and phylogenomics.</title>
        <authorList>
            <person name="Vandepol N."/>
            <person name="Liber J."/>
            <person name="Desiro A."/>
            <person name="Na H."/>
            <person name="Kennedy M."/>
            <person name="Barry K."/>
            <person name="Grigoriev I.V."/>
            <person name="Miller A.N."/>
            <person name="O'Donnell K."/>
            <person name="Stajich J.E."/>
            <person name="Bonito G."/>
        </authorList>
    </citation>
    <scope>NUCLEOTIDE SEQUENCE</scope>
    <source>
        <strain evidence="3">NRRL 2769</strain>
    </source>
</reference>
<dbReference type="PANTHER" id="PTHR28062:SF1">
    <property type="entry name" value="TRANSMEMBRANE PROTEIN"/>
    <property type="match status" value="1"/>
</dbReference>
<dbReference type="EMBL" id="JAAAID010001581">
    <property type="protein sequence ID" value="KAG0009461.1"/>
    <property type="molecule type" value="Genomic_DNA"/>
</dbReference>
<feature type="region of interest" description="Disordered" evidence="1">
    <location>
        <begin position="197"/>
        <end position="256"/>
    </location>
</feature>
<accession>A0A9P6SXD1</accession>
<organism evidence="3 4">
    <name type="scientific">Entomortierella chlamydospora</name>
    <dbReference type="NCBI Taxonomy" id="101097"/>
    <lineage>
        <taxon>Eukaryota</taxon>
        <taxon>Fungi</taxon>
        <taxon>Fungi incertae sedis</taxon>
        <taxon>Mucoromycota</taxon>
        <taxon>Mortierellomycotina</taxon>
        <taxon>Mortierellomycetes</taxon>
        <taxon>Mortierellales</taxon>
        <taxon>Mortierellaceae</taxon>
        <taxon>Entomortierella</taxon>
    </lineage>
</organism>
<keyword evidence="2" id="KW-1133">Transmembrane helix</keyword>